<keyword evidence="6 13" id="KW-0285">Flavoprotein</keyword>
<keyword evidence="9 13" id="KW-0560">Oxidoreductase</keyword>
<dbReference type="PRINTS" id="PR00368">
    <property type="entry name" value="FADPNR"/>
</dbReference>
<proteinExistence type="inferred from homology"/>
<feature type="domain" description="FAD-dependent oxidoreductase 2 FAD-binding" evidence="14">
    <location>
        <begin position="23"/>
        <end position="405"/>
    </location>
</feature>
<dbReference type="SUPFAM" id="SSF46977">
    <property type="entry name" value="Succinate dehydrogenase/fumarate reductase flavoprotein C-terminal domain"/>
    <property type="match status" value="1"/>
</dbReference>
<evidence type="ECO:0000259" key="14">
    <source>
        <dbReference type="Pfam" id="PF00890"/>
    </source>
</evidence>
<dbReference type="Gene3D" id="1.20.58.100">
    <property type="entry name" value="Fumarate reductase/succinate dehydrogenase flavoprotein-like, C-terminal domain"/>
    <property type="match status" value="1"/>
</dbReference>
<comment type="function">
    <text evidence="10">Catalyzes the oxidation of L-aspartate to iminoaspartate, the first step in the de novo biosynthesis of NAD(+).</text>
</comment>
<organism evidence="16 17">
    <name type="scientific">Nostocoides veronense</name>
    <dbReference type="NCBI Taxonomy" id="330836"/>
    <lineage>
        <taxon>Bacteria</taxon>
        <taxon>Bacillati</taxon>
        <taxon>Actinomycetota</taxon>
        <taxon>Actinomycetes</taxon>
        <taxon>Micrococcales</taxon>
        <taxon>Intrasporangiaceae</taxon>
        <taxon>Nostocoides</taxon>
    </lineage>
</organism>
<keyword evidence="7 13" id="KW-0662">Pyridine nucleotide biosynthesis</keyword>
<comment type="catalytic activity">
    <reaction evidence="11">
        <text>L-aspartate + O2 = iminosuccinate + H2O2</text>
        <dbReference type="Rhea" id="RHEA:25876"/>
        <dbReference type="ChEBI" id="CHEBI:15379"/>
        <dbReference type="ChEBI" id="CHEBI:16240"/>
        <dbReference type="ChEBI" id="CHEBI:29991"/>
        <dbReference type="ChEBI" id="CHEBI:77875"/>
        <dbReference type="EC" id="1.4.3.16"/>
    </reaction>
    <physiologicalReaction direction="left-to-right" evidence="11">
        <dbReference type="Rhea" id="RHEA:25877"/>
    </physiologicalReaction>
</comment>
<evidence type="ECO:0000256" key="5">
    <source>
        <dbReference type="ARBA" id="ARBA00021901"/>
    </source>
</evidence>
<evidence type="ECO:0000256" key="3">
    <source>
        <dbReference type="ARBA" id="ARBA00008562"/>
    </source>
</evidence>
<dbReference type="PANTHER" id="PTHR42716:SF2">
    <property type="entry name" value="L-ASPARTATE OXIDASE, CHLOROPLASTIC"/>
    <property type="match status" value="1"/>
</dbReference>
<name>A0ABP4XFD6_9MICO</name>
<reference evidence="17" key="1">
    <citation type="journal article" date="2019" name="Int. J. Syst. Evol. Microbiol.">
        <title>The Global Catalogue of Microorganisms (GCM) 10K type strain sequencing project: providing services to taxonomists for standard genome sequencing and annotation.</title>
        <authorList>
            <consortium name="The Broad Institute Genomics Platform"/>
            <consortium name="The Broad Institute Genome Sequencing Center for Infectious Disease"/>
            <person name="Wu L."/>
            <person name="Ma J."/>
        </authorList>
    </citation>
    <scope>NUCLEOTIDE SEQUENCE [LARGE SCALE GENOMIC DNA]</scope>
    <source>
        <strain evidence="17">JCM 15592</strain>
    </source>
</reference>
<evidence type="ECO:0000259" key="15">
    <source>
        <dbReference type="Pfam" id="PF02910"/>
    </source>
</evidence>
<dbReference type="Gene3D" id="3.90.700.10">
    <property type="entry name" value="Succinate dehydrogenase/fumarate reductase flavoprotein, catalytic domain"/>
    <property type="match status" value="1"/>
</dbReference>
<comment type="caution">
    <text evidence="16">The sequence shown here is derived from an EMBL/GenBank/DDBJ whole genome shotgun (WGS) entry which is preliminary data.</text>
</comment>
<evidence type="ECO:0000256" key="12">
    <source>
        <dbReference type="NCBIfam" id="TIGR00551"/>
    </source>
</evidence>
<evidence type="ECO:0000313" key="17">
    <source>
        <dbReference type="Proteomes" id="UP001499938"/>
    </source>
</evidence>
<evidence type="ECO:0000256" key="10">
    <source>
        <dbReference type="ARBA" id="ARBA00029426"/>
    </source>
</evidence>
<dbReference type="Pfam" id="PF02910">
    <property type="entry name" value="Succ_DH_flav_C"/>
    <property type="match status" value="1"/>
</dbReference>
<comment type="pathway">
    <text evidence="2 13">Cofactor biosynthesis; NAD(+) biosynthesis; iminoaspartate from L-aspartate (oxidase route): step 1/1.</text>
</comment>
<evidence type="ECO:0000256" key="2">
    <source>
        <dbReference type="ARBA" id="ARBA00004950"/>
    </source>
</evidence>
<dbReference type="InterPro" id="IPR037099">
    <property type="entry name" value="Fum_R/Succ_DH_flav-like_C_sf"/>
</dbReference>
<evidence type="ECO:0000313" key="16">
    <source>
        <dbReference type="EMBL" id="GAA1780693.1"/>
    </source>
</evidence>
<protein>
    <recommendedName>
        <fullName evidence="5 12">L-aspartate oxidase</fullName>
        <ecNumber evidence="4 12">1.4.3.16</ecNumber>
    </recommendedName>
</protein>
<accession>A0ABP4XFD6</accession>
<dbReference type="Proteomes" id="UP001499938">
    <property type="component" value="Unassembled WGS sequence"/>
</dbReference>
<evidence type="ECO:0000256" key="13">
    <source>
        <dbReference type="RuleBase" id="RU362049"/>
    </source>
</evidence>
<dbReference type="Pfam" id="PF00890">
    <property type="entry name" value="FAD_binding_2"/>
    <property type="match status" value="1"/>
</dbReference>
<dbReference type="SUPFAM" id="SSF51905">
    <property type="entry name" value="FAD/NAD(P)-binding domain"/>
    <property type="match status" value="1"/>
</dbReference>
<evidence type="ECO:0000256" key="6">
    <source>
        <dbReference type="ARBA" id="ARBA00022630"/>
    </source>
</evidence>
<dbReference type="InterPro" id="IPR036188">
    <property type="entry name" value="FAD/NAD-bd_sf"/>
</dbReference>
<evidence type="ECO:0000256" key="9">
    <source>
        <dbReference type="ARBA" id="ARBA00023002"/>
    </source>
</evidence>
<comment type="similarity">
    <text evidence="3 13">Belongs to the FAD-dependent oxidoreductase 2 family. NadB subfamily.</text>
</comment>
<sequence>MPDARLPRYLRAGAPGWTTSAEVVVVGSGIAGLTCALRLREQVDRVLLVTKTVLSAGSTQWAQGGIAAALDPEDSPQEHLDDTLVAGVGLCDEEAVRVLVTEGPVRVRELVSLGAEFDRAASGEILLTREGGHHRDRIAHAGGDATGAEISRALIEALNRVKNDPGIEVIEHALVVDLLTGDAGQVCGVTLHVIGEGQHDGIGSAYARAVVLATGGLGQVYSSTTNPSVATGDGMAAALRAGARLADLEFVQFHPTVMFLGEGSTGQQPLISEAVRGEGAFLVDDAGVRFMQGLHPQADLAPRDVVARAIVARMRETGADHVWLDGRHLGKDFLEKRFPSIVARCRELGYDPATQLLPVAPAQHYASGGIWTDLAGRSTLDGLYACGETACTGVHGANRLASNSLLEGLVFANRIADDIAERIGRGELTPATPVPPRDDAVLLDASRRLDVQRTMTRGSGVVRTAEGTRAAYDALVALLAEQSTAIPTTEAWETTNLAQLGLALTAAAHAREETRGGHERLDFPERDDAHWLGHLHHLRTPDSVAMSYVAQEDSAR</sequence>
<keyword evidence="17" id="KW-1185">Reference proteome</keyword>
<evidence type="ECO:0000256" key="4">
    <source>
        <dbReference type="ARBA" id="ARBA00012173"/>
    </source>
</evidence>
<keyword evidence="8 13" id="KW-0274">FAD</keyword>
<dbReference type="PANTHER" id="PTHR42716">
    <property type="entry name" value="L-ASPARTATE OXIDASE"/>
    <property type="match status" value="1"/>
</dbReference>
<dbReference type="InterPro" id="IPR003953">
    <property type="entry name" value="FAD-dep_OxRdtase_2_FAD-bd"/>
</dbReference>
<gene>
    <name evidence="16" type="ORF">GCM10009811_02480</name>
</gene>
<comment type="cofactor">
    <cofactor evidence="1 13">
        <name>FAD</name>
        <dbReference type="ChEBI" id="CHEBI:57692"/>
    </cofactor>
</comment>
<dbReference type="NCBIfam" id="NF005867">
    <property type="entry name" value="PRK07804.1"/>
    <property type="match status" value="1"/>
</dbReference>
<dbReference type="InterPro" id="IPR005288">
    <property type="entry name" value="NadB"/>
</dbReference>
<dbReference type="NCBIfam" id="TIGR00551">
    <property type="entry name" value="nadB"/>
    <property type="match status" value="1"/>
</dbReference>
<dbReference type="InterPro" id="IPR015939">
    <property type="entry name" value="Fum_Rdtase/Succ_DH_flav-like_C"/>
</dbReference>
<dbReference type="InterPro" id="IPR027477">
    <property type="entry name" value="Succ_DH/fumarate_Rdtase_cat_sf"/>
</dbReference>
<dbReference type="EMBL" id="BAAAPO010000006">
    <property type="protein sequence ID" value="GAA1780693.1"/>
    <property type="molecule type" value="Genomic_DNA"/>
</dbReference>
<evidence type="ECO:0000256" key="8">
    <source>
        <dbReference type="ARBA" id="ARBA00022827"/>
    </source>
</evidence>
<evidence type="ECO:0000256" key="7">
    <source>
        <dbReference type="ARBA" id="ARBA00022642"/>
    </source>
</evidence>
<evidence type="ECO:0000256" key="11">
    <source>
        <dbReference type="ARBA" id="ARBA00048305"/>
    </source>
</evidence>
<dbReference type="SUPFAM" id="SSF56425">
    <property type="entry name" value="Succinate dehydrogenase/fumarate reductase flavoprotein, catalytic domain"/>
    <property type="match status" value="1"/>
</dbReference>
<dbReference type="Gene3D" id="3.50.50.60">
    <property type="entry name" value="FAD/NAD(P)-binding domain"/>
    <property type="match status" value="1"/>
</dbReference>
<comment type="subcellular location">
    <subcellularLocation>
        <location evidence="13">Cytoplasm</location>
    </subcellularLocation>
</comment>
<evidence type="ECO:0000256" key="1">
    <source>
        <dbReference type="ARBA" id="ARBA00001974"/>
    </source>
</evidence>
<dbReference type="EC" id="1.4.3.16" evidence="4 12"/>
<feature type="domain" description="Fumarate reductase/succinate dehydrogenase flavoprotein-like C-terminal" evidence="15">
    <location>
        <begin position="449"/>
        <end position="547"/>
    </location>
</feature>